<dbReference type="InterPro" id="IPR029063">
    <property type="entry name" value="SAM-dependent_MTases_sf"/>
</dbReference>
<dbReference type="GO" id="GO:0008168">
    <property type="term" value="F:methyltransferase activity"/>
    <property type="evidence" value="ECO:0007669"/>
    <property type="project" value="UniProtKB-KW"/>
</dbReference>
<comment type="caution">
    <text evidence="2">The sequence shown here is derived from an EMBL/GenBank/DDBJ whole genome shotgun (WGS) entry which is preliminary data.</text>
</comment>
<dbReference type="SUPFAM" id="SSF53335">
    <property type="entry name" value="S-adenosyl-L-methionine-dependent methyltransferases"/>
    <property type="match status" value="1"/>
</dbReference>
<keyword evidence="2" id="KW-0808">Transferase</keyword>
<organism evidence="2 3">
    <name type="scientific">Lactarius akahatsu</name>
    <dbReference type="NCBI Taxonomy" id="416441"/>
    <lineage>
        <taxon>Eukaryota</taxon>
        <taxon>Fungi</taxon>
        <taxon>Dikarya</taxon>
        <taxon>Basidiomycota</taxon>
        <taxon>Agaricomycotina</taxon>
        <taxon>Agaricomycetes</taxon>
        <taxon>Russulales</taxon>
        <taxon>Russulaceae</taxon>
        <taxon>Lactarius</taxon>
    </lineage>
</organism>
<protein>
    <submittedName>
        <fullName evidence="2">S-adenosyl-L-methionine-dependent methyltransferase</fullName>
    </submittedName>
</protein>
<dbReference type="Pfam" id="PF13649">
    <property type="entry name" value="Methyltransf_25"/>
    <property type="match status" value="1"/>
</dbReference>
<dbReference type="GO" id="GO:0032259">
    <property type="term" value="P:methylation"/>
    <property type="evidence" value="ECO:0007669"/>
    <property type="project" value="UniProtKB-KW"/>
</dbReference>
<dbReference type="EMBL" id="JAKELL010000042">
    <property type="protein sequence ID" value="KAH8988410.1"/>
    <property type="molecule type" value="Genomic_DNA"/>
</dbReference>
<keyword evidence="2" id="KW-0489">Methyltransferase</keyword>
<dbReference type="PANTHER" id="PTHR43591:SF110">
    <property type="entry name" value="RHODANESE DOMAIN-CONTAINING PROTEIN"/>
    <property type="match status" value="1"/>
</dbReference>
<evidence type="ECO:0000313" key="3">
    <source>
        <dbReference type="Proteomes" id="UP001201163"/>
    </source>
</evidence>
<dbReference type="AlphaFoldDB" id="A0AAD4Q9B7"/>
<sequence length="378" mass="41733">MTVEPIELSPISDMFDPMDNPNISSLALDPATDLFLHRFPAFPPAAYAPAIWATSPVADEEETAFDVDDIDDNSSDTVDPIEDHEFPTYFQQIGSPPRLFHSHGSYVLPVDSDETKRQEAQHILLRMIIGSNYDAPVRELLNSNPGGRKVVDLCTGAGHWVLDMAREFPHVKFRGLDLVPIQTRYPPENVRFEIADVTERLCFADASVDVVHARMACLGEEAVPGFLREVARILRPGGLFLSAEWDAHPALHPRHPWAGGFEDYIPQSITFYDIASNAVPTLAPSIYTLITRNGSFEEPVSTRRVIPISTPHATGSNGLRFVGEVMERISQGYADALVAGRNVPLGIAENFKAELSLRNGVVSVYQTVFARKTVVSPD</sequence>
<feature type="domain" description="Methyltransferase" evidence="1">
    <location>
        <begin position="150"/>
        <end position="238"/>
    </location>
</feature>
<evidence type="ECO:0000313" key="2">
    <source>
        <dbReference type="EMBL" id="KAH8988410.1"/>
    </source>
</evidence>
<dbReference type="PANTHER" id="PTHR43591">
    <property type="entry name" value="METHYLTRANSFERASE"/>
    <property type="match status" value="1"/>
</dbReference>
<dbReference type="CDD" id="cd02440">
    <property type="entry name" value="AdoMet_MTases"/>
    <property type="match status" value="1"/>
</dbReference>
<keyword evidence="3" id="KW-1185">Reference proteome</keyword>
<reference evidence="2" key="1">
    <citation type="submission" date="2022-01" db="EMBL/GenBank/DDBJ databases">
        <title>Comparative genomics reveals a dynamic genome evolution in the ectomycorrhizal milk-cap (Lactarius) mushrooms.</title>
        <authorList>
            <consortium name="DOE Joint Genome Institute"/>
            <person name="Lebreton A."/>
            <person name="Tang N."/>
            <person name="Kuo A."/>
            <person name="LaButti K."/>
            <person name="Drula E."/>
            <person name="Barry K."/>
            <person name="Clum A."/>
            <person name="Lipzen A."/>
            <person name="Mousain D."/>
            <person name="Ng V."/>
            <person name="Wang R."/>
            <person name="Wang X."/>
            <person name="Dai Y."/>
            <person name="Henrissat B."/>
            <person name="Grigoriev I.V."/>
            <person name="Guerin-Laguette A."/>
            <person name="Yu F."/>
            <person name="Martin F.M."/>
        </authorList>
    </citation>
    <scope>NUCLEOTIDE SEQUENCE</scope>
    <source>
        <strain evidence="2">QP</strain>
    </source>
</reference>
<name>A0AAD4Q9B7_9AGAM</name>
<evidence type="ECO:0000259" key="1">
    <source>
        <dbReference type="Pfam" id="PF13649"/>
    </source>
</evidence>
<dbReference type="Proteomes" id="UP001201163">
    <property type="component" value="Unassembled WGS sequence"/>
</dbReference>
<gene>
    <name evidence="2" type="ORF">EDB92DRAFT_1872656</name>
</gene>
<dbReference type="InterPro" id="IPR041698">
    <property type="entry name" value="Methyltransf_25"/>
</dbReference>
<dbReference type="Gene3D" id="3.40.50.150">
    <property type="entry name" value="Vaccinia Virus protein VP39"/>
    <property type="match status" value="1"/>
</dbReference>
<accession>A0AAD4Q9B7</accession>
<proteinExistence type="predicted"/>